<dbReference type="PANTHER" id="PTHR43084">
    <property type="entry name" value="PERSULFIDE DIOXYGENASE ETHE1"/>
    <property type="match status" value="1"/>
</dbReference>
<dbReference type="PROSITE" id="PS51257">
    <property type="entry name" value="PROKAR_LIPOPROTEIN"/>
    <property type="match status" value="1"/>
</dbReference>
<dbReference type="CDD" id="cd00158">
    <property type="entry name" value="RHOD"/>
    <property type="match status" value="1"/>
</dbReference>
<dbReference type="InterPro" id="IPR001763">
    <property type="entry name" value="Rhodanese-like_dom"/>
</dbReference>
<dbReference type="GO" id="GO:0070813">
    <property type="term" value="P:hydrogen sulfide metabolic process"/>
    <property type="evidence" value="ECO:0007669"/>
    <property type="project" value="TreeGrafter"/>
</dbReference>
<dbReference type="InterPro" id="IPR001307">
    <property type="entry name" value="Thiosulphate_STrfase_CS"/>
</dbReference>
<dbReference type="SMART" id="SM00450">
    <property type="entry name" value="RHOD"/>
    <property type="match status" value="1"/>
</dbReference>
<sequence>MVLKRLYDEGLAQASFLVGCEKAGEAIVIDPNRDVEQYLRLAEDEGLRIVGVTETHIHADFVSGSRELAKRTEARLYLSDEGDEDWKYGYAAEPNVTLVREGGDIRAGAVRLDVLKTPGHTPEHIAFLLTDEAASASPMAAFTGDFIFIGDVGRPDLLERAAGFEGTMEAGARTLYRSLAKFKTLSDSLMLWPSHGAGSACGKNLSSLPVSSLGYEKSTNWALRCETEEAFAAEVLAGQPEPPSYFKEMKRLNKMGPPILGGFRTPERLKPSRLAELLAGSQTVIDARAVDEVASGFVLGTLAISLKESFTTWAGWLAPYDQPSYLIAQDEAEAGLAAKRMALIGLDDVEGWFAPDAIEEARKEGLVETIEQVNASDAYGRFAKREAEILDVRGAGEFTEGHIPGASHIPLGYLAGRRAEVPSGKPVILHCRGGSRSVTAYTLLRKLGHPALVNMTDGFWEYELLGLPIETGHVRARA</sequence>
<dbReference type="GO" id="GO:0006749">
    <property type="term" value="P:glutathione metabolic process"/>
    <property type="evidence" value="ECO:0007669"/>
    <property type="project" value="InterPro"/>
</dbReference>
<dbReference type="CDD" id="cd07724">
    <property type="entry name" value="POD-like_MBL-fold"/>
    <property type="match status" value="1"/>
</dbReference>
<dbReference type="PANTHER" id="PTHR43084:SF1">
    <property type="entry name" value="PERSULFIDE DIOXYGENASE ETHE1, MITOCHONDRIAL"/>
    <property type="match status" value="1"/>
</dbReference>
<dbReference type="GO" id="GO:0004792">
    <property type="term" value="F:thiosulfate-cyanide sulfurtransferase activity"/>
    <property type="evidence" value="ECO:0007669"/>
    <property type="project" value="InterPro"/>
</dbReference>
<reference evidence="3" key="1">
    <citation type="submission" date="2020-07" db="EMBL/GenBank/DDBJ databases">
        <title>Huge and variable diversity of episymbiotic CPR bacteria and DPANN archaea in groundwater ecosystems.</title>
        <authorList>
            <person name="He C.Y."/>
            <person name="Keren R."/>
            <person name="Whittaker M."/>
            <person name="Farag I.F."/>
            <person name="Doudna J."/>
            <person name="Cate J.H.D."/>
            <person name="Banfield J.F."/>
        </authorList>
    </citation>
    <scope>NUCLEOTIDE SEQUENCE</scope>
    <source>
        <strain evidence="3">NC_groundwater_17_Pr7_B-0.1um_64_12</strain>
    </source>
</reference>
<evidence type="ECO:0000256" key="1">
    <source>
        <dbReference type="ARBA" id="ARBA00022723"/>
    </source>
</evidence>
<evidence type="ECO:0000313" key="4">
    <source>
        <dbReference type="Proteomes" id="UP000727962"/>
    </source>
</evidence>
<dbReference type="PROSITE" id="PS50206">
    <property type="entry name" value="RHODANESE_3"/>
    <property type="match status" value="1"/>
</dbReference>
<comment type="caution">
    <text evidence="3">The sequence shown here is derived from an EMBL/GenBank/DDBJ whole genome shotgun (WGS) entry which is preliminary data.</text>
</comment>
<dbReference type="PROSITE" id="PS00380">
    <property type="entry name" value="RHODANESE_1"/>
    <property type="match status" value="1"/>
</dbReference>
<dbReference type="InterPro" id="IPR044528">
    <property type="entry name" value="POD-like_MBL-fold"/>
</dbReference>
<dbReference type="SMART" id="SM00849">
    <property type="entry name" value="Lactamase_B"/>
    <property type="match status" value="1"/>
</dbReference>
<dbReference type="AlphaFoldDB" id="A0A931PW70"/>
<proteinExistence type="predicted"/>
<dbReference type="Proteomes" id="UP000727962">
    <property type="component" value="Unassembled WGS sequence"/>
</dbReference>
<dbReference type="SUPFAM" id="SSF56281">
    <property type="entry name" value="Metallo-hydrolase/oxidoreductase"/>
    <property type="match status" value="1"/>
</dbReference>
<dbReference type="InterPro" id="IPR051682">
    <property type="entry name" value="Mito_Persulfide_Diox"/>
</dbReference>
<evidence type="ECO:0000313" key="3">
    <source>
        <dbReference type="EMBL" id="MBI1757005.1"/>
    </source>
</evidence>
<dbReference type="InterPro" id="IPR036866">
    <property type="entry name" value="RibonucZ/Hydroxyglut_hydro"/>
</dbReference>
<keyword evidence="1" id="KW-0479">Metal-binding</keyword>
<dbReference type="GO" id="GO:0050313">
    <property type="term" value="F:sulfur dioxygenase activity"/>
    <property type="evidence" value="ECO:0007669"/>
    <property type="project" value="InterPro"/>
</dbReference>
<dbReference type="Gene3D" id="3.60.15.10">
    <property type="entry name" value="Ribonuclease Z/Hydroxyacylglutathione hydrolase-like"/>
    <property type="match status" value="1"/>
</dbReference>
<evidence type="ECO:0000259" key="2">
    <source>
        <dbReference type="PROSITE" id="PS50206"/>
    </source>
</evidence>
<dbReference type="Pfam" id="PF00753">
    <property type="entry name" value="Lactamase_B"/>
    <property type="match status" value="1"/>
</dbReference>
<name>A0A931PW70_FIMGI</name>
<organism evidence="3 4">
    <name type="scientific">Fimbriimonas ginsengisoli</name>
    <dbReference type="NCBI Taxonomy" id="1005039"/>
    <lineage>
        <taxon>Bacteria</taxon>
        <taxon>Bacillati</taxon>
        <taxon>Armatimonadota</taxon>
        <taxon>Fimbriimonadia</taxon>
        <taxon>Fimbriimonadales</taxon>
        <taxon>Fimbriimonadaceae</taxon>
        <taxon>Fimbriimonas</taxon>
    </lineage>
</organism>
<dbReference type="InterPro" id="IPR001279">
    <property type="entry name" value="Metallo-B-lactamas"/>
</dbReference>
<feature type="domain" description="Rhodanese" evidence="2">
    <location>
        <begin position="383"/>
        <end position="471"/>
    </location>
</feature>
<dbReference type="Gene3D" id="3.40.250.10">
    <property type="entry name" value="Rhodanese-like domain"/>
    <property type="match status" value="2"/>
</dbReference>
<dbReference type="InterPro" id="IPR036873">
    <property type="entry name" value="Rhodanese-like_dom_sf"/>
</dbReference>
<dbReference type="Pfam" id="PF00581">
    <property type="entry name" value="Rhodanese"/>
    <property type="match status" value="1"/>
</dbReference>
<dbReference type="GO" id="GO:0046872">
    <property type="term" value="F:metal ion binding"/>
    <property type="evidence" value="ECO:0007669"/>
    <property type="project" value="UniProtKB-KW"/>
</dbReference>
<dbReference type="EMBL" id="JACOSL010000047">
    <property type="protein sequence ID" value="MBI1757005.1"/>
    <property type="molecule type" value="Genomic_DNA"/>
</dbReference>
<gene>
    <name evidence="3" type="ORF">HYR64_07860</name>
</gene>
<protein>
    <submittedName>
        <fullName evidence="3">MBL fold metallo-hydrolase</fullName>
    </submittedName>
</protein>
<dbReference type="SUPFAM" id="SSF52821">
    <property type="entry name" value="Rhodanese/Cell cycle control phosphatase"/>
    <property type="match status" value="2"/>
</dbReference>
<dbReference type="FunFam" id="3.60.15.10:FF:000030">
    <property type="entry name" value="Metallo-beta-lactamase family protein"/>
    <property type="match status" value="1"/>
</dbReference>
<accession>A0A931PW70</accession>